<proteinExistence type="predicted"/>
<feature type="domain" description="Bromo" evidence="5">
    <location>
        <begin position="799"/>
        <end position="895"/>
    </location>
</feature>
<feature type="compositionally biased region" description="Low complexity" evidence="4">
    <location>
        <begin position="182"/>
        <end position="191"/>
    </location>
</feature>
<feature type="compositionally biased region" description="Basic and acidic residues" evidence="4">
    <location>
        <begin position="73"/>
        <end position="82"/>
    </location>
</feature>
<evidence type="ECO:0000313" key="7">
    <source>
        <dbReference type="Proteomes" id="UP001174936"/>
    </source>
</evidence>
<dbReference type="InterPro" id="IPR036427">
    <property type="entry name" value="Bromodomain-like_sf"/>
</dbReference>
<feature type="compositionally biased region" description="Polar residues" evidence="4">
    <location>
        <begin position="290"/>
        <end position="306"/>
    </location>
</feature>
<dbReference type="EMBL" id="JAULSV010000007">
    <property type="protein sequence ID" value="KAK0639140.1"/>
    <property type="molecule type" value="Genomic_DNA"/>
</dbReference>
<evidence type="ECO:0000256" key="4">
    <source>
        <dbReference type="SAM" id="MobiDB-lite"/>
    </source>
</evidence>
<dbReference type="AlphaFoldDB" id="A0AA40CI38"/>
<feature type="compositionally biased region" description="Low complexity" evidence="4">
    <location>
        <begin position="426"/>
        <end position="444"/>
    </location>
</feature>
<evidence type="ECO:0000259" key="5">
    <source>
        <dbReference type="PROSITE" id="PS50014"/>
    </source>
</evidence>
<dbReference type="Proteomes" id="UP001174936">
    <property type="component" value="Unassembled WGS sequence"/>
</dbReference>
<feature type="compositionally biased region" description="Basic and acidic residues" evidence="4">
    <location>
        <begin position="950"/>
        <end position="964"/>
    </location>
</feature>
<dbReference type="Gene3D" id="1.20.920.10">
    <property type="entry name" value="Bromodomain-like"/>
    <property type="match status" value="1"/>
</dbReference>
<sequence length="1029" mass="108984">MTTIPYTTLEILLLFRGIAKYGLDDQAFARISIQILEKLPDGDNGDFDASRFTPEALQELFLEKLWEHLKGESEVAPRHDGGDSSPTSKKRKLQTPPRPALEDAVLHVDKIEGLYTRLYNNYIQDSLEQIAALERQYDEVGQSIAEFEHQEREKVVRNAGSASKSSGAEEHPLENGSATANGVGPSPGVSPIPKHSTPAPLASPRPSPRPLPPQNVARPGTTGTGPPVSTAPLSQPQTAPLSQPGPSIPQPPPVQEASTPPRPPSGVAPVLQLPQGAPPFQPVQPVAPSSGIQHPSTIPQSSQAVAQGTLKWEPPYQPGAPVVRPTQPLNQHQAAQGPIQPPQPLPHQQPAQLHGSQPPSRPLQPQVARPATQPVLVSPQPTGQYPPALQPALNRPPVELSPSPASRQPLLAPNVQPGRPGLPVYQQGYAQPAPGHPGHPVVPSAVPPPPVVPIQQRPHPGPVTQPPPPRAANQPLQAPTTYAQLGPQPASPSPAFPQPDAQRGYNSPYPPPRSAVPDRVQPQRQPGTPAPALPARITPVAFAPQTPAATLTQRLVTGSSTKWESTTTPSTPTQGPMPFSSEVPESPAFERLSPVLPPATLPPAVSPLSAPPLSAPQQEQKKTSPARSLEQPAGTPPKRKVGRPRNTPRAPDVTSPPKPAAGPLTAPPAPNPPATEAPVSNPPVVSPQPATTSTPNVEEPSQPENEPETTKIKDEVTTPRPLTETGDTTADESVAGRKQAPRHAKRKREELSPTPVQTPVGNRQFFESTSAAQPAAAPTEVLWTRQFNKVCGSAMEQIIHHRFANMFAAPIREKDAPGYHKVILQPQDLKSIKAAINAGNRAATQAAAALPGGDPNTSSVRLPISEGLMPPKGIINSGQLEREFAHMFANAIMYNPDHGHGPGPSFLVRDEEAQGDEQEGGGAHGHDPLGYKVDEFGVVNDTRAMHSEVEKLLSELRSAEDRRTGGGRTGATTGTSTRQASVAQRDASQAGDEGGNNVNNGGDDVDEHTATEVDTPVGNVSKRRRTTRG</sequence>
<feature type="compositionally biased region" description="Low complexity" evidence="4">
    <location>
        <begin position="559"/>
        <end position="578"/>
    </location>
</feature>
<feature type="compositionally biased region" description="Polar residues" evidence="4">
    <location>
        <begin position="547"/>
        <end position="558"/>
    </location>
</feature>
<dbReference type="GO" id="GO:0035267">
    <property type="term" value="C:NuA4 histone acetyltransferase complex"/>
    <property type="evidence" value="ECO:0007669"/>
    <property type="project" value="TreeGrafter"/>
</dbReference>
<feature type="compositionally biased region" description="Basic and acidic residues" evidence="4">
    <location>
        <begin position="708"/>
        <end position="717"/>
    </location>
</feature>
<gene>
    <name evidence="6" type="ORF">B0T16DRAFT_237204</name>
</gene>
<feature type="region of interest" description="Disordered" evidence="4">
    <location>
        <begin position="895"/>
        <end position="931"/>
    </location>
</feature>
<comment type="caution">
    <text evidence="6">The sequence shown here is derived from an EMBL/GenBank/DDBJ whole genome shotgun (WGS) entry which is preliminary data.</text>
</comment>
<name>A0AA40CI38_9PEZI</name>
<feature type="compositionally biased region" description="Pro residues" evidence="4">
    <location>
        <begin position="595"/>
        <end position="614"/>
    </location>
</feature>
<feature type="coiled-coil region" evidence="3">
    <location>
        <begin position="123"/>
        <end position="150"/>
    </location>
</feature>
<dbReference type="GO" id="GO:0006325">
    <property type="term" value="P:chromatin organization"/>
    <property type="evidence" value="ECO:0007669"/>
    <property type="project" value="UniProtKB-ARBA"/>
</dbReference>
<dbReference type="PANTHER" id="PTHR15398">
    <property type="entry name" value="BROMODOMAIN-CONTAINING PROTEIN 8"/>
    <property type="match status" value="1"/>
</dbReference>
<evidence type="ECO:0000256" key="1">
    <source>
        <dbReference type="ARBA" id="ARBA00023117"/>
    </source>
</evidence>
<dbReference type="PANTHER" id="PTHR15398:SF4">
    <property type="entry name" value="BROMODOMAIN-CONTAINING PROTEIN 8 ISOFORM X1"/>
    <property type="match status" value="1"/>
</dbReference>
<protein>
    <recommendedName>
        <fullName evidence="5">Bromo domain-containing protein</fullName>
    </recommendedName>
</protein>
<evidence type="ECO:0000256" key="2">
    <source>
        <dbReference type="PROSITE-ProRule" id="PRU00035"/>
    </source>
</evidence>
<dbReference type="PROSITE" id="PS50014">
    <property type="entry name" value="BROMODOMAIN_2"/>
    <property type="match status" value="1"/>
</dbReference>
<feature type="region of interest" description="Disordered" evidence="4">
    <location>
        <begin position="73"/>
        <end position="101"/>
    </location>
</feature>
<accession>A0AA40CI38</accession>
<keyword evidence="7" id="KW-1185">Reference proteome</keyword>
<feature type="compositionally biased region" description="Pro residues" evidence="4">
    <location>
        <begin position="459"/>
        <end position="470"/>
    </location>
</feature>
<reference evidence="6" key="1">
    <citation type="submission" date="2023-06" db="EMBL/GenBank/DDBJ databases">
        <title>Genome-scale phylogeny and comparative genomics of the fungal order Sordariales.</title>
        <authorList>
            <consortium name="Lawrence Berkeley National Laboratory"/>
            <person name="Hensen N."/>
            <person name="Bonometti L."/>
            <person name="Westerberg I."/>
            <person name="Brannstrom I.O."/>
            <person name="Guillou S."/>
            <person name="Cros-Aarteil S."/>
            <person name="Calhoun S."/>
            <person name="Haridas S."/>
            <person name="Kuo A."/>
            <person name="Mondo S."/>
            <person name="Pangilinan J."/>
            <person name="Riley R."/>
            <person name="Labutti K."/>
            <person name="Andreopoulos B."/>
            <person name="Lipzen A."/>
            <person name="Chen C."/>
            <person name="Yanf M."/>
            <person name="Daum C."/>
            <person name="Ng V."/>
            <person name="Clum A."/>
            <person name="Steindorff A."/>
            <person name="Ohm R."/>
            <person name="Martin F."/>
            <person name="Silar P."/>
            <person name="Natvig D."/>
            <person name="Lalanne C."/>
            <person name="Gautier V."/>
            <person name="Ament-Velasquez S.L."/>
            <person name="Kruys A."/>
            <person name="Hutchinson M.I."/>
            <person name="Powell A.J."/>
            <person name="Barry K."/>
            <person name="Miller A.N."/>
            <person name="Grigoriev I.V."/>
            <person name="Debuchy R."/>
            <person name="Gladieux P."/>
            <person name="Thoren M.H."/>
            <person name="Johannesson H."/>
        </authorList>
    </citation>
    <scope>NUCLEOTIDE SEQUENCE</scope>
    <source>
        <strain evidence="6">SMH2532-1</strain>
    </source>
</reference>
<organism evidence="6 7">
    <name type="scientific">Cercophora newfieldiana</name>
    <dbReference type="NCBI Taxonomy" id="92897"/>
    <lineage>
        <taxon>Eukaryota</taxon>
        <taxon>Fungi</taxon>
        <taxon>Dikarya</taxon>
        <taxon>Ascomycota</taxon>
        <taxon>Pezizomycotina</taxon>
        <taxon>Sordariomycetes</taxon>
        <taxon>Sordariomycetidae</taxon>
        <taxon>Sordariales</taxon>
        <taxon>Lasiosphaeriaceae</taxon>
        <taxon>Cercophora</taxon>
    </lineage>
</organism>
<feature type="compositionally biased region" description="Polar residues" evidence="4">
    <location>
        <begin position="474"/>
        <end position="483"/>
    </location>
</feature>
<feature type="region of interest" description="Disordered" evidence="4">
    <location>
        <begin position="950"/>
        <end position="1029"/>
    </location>
</feature>
<feature type="region of interest" description="Disordered" evidence="4">
    <location>
        <begin position="151"/>
        <end position="761"/>
    </location>
</feature>
<keyword evidence="1 2" id="KW-0103">Bromodomain</keyword>
<dbReference type="InterPro" id="IPR001487">
    <property type="entry name" value="Bromodomain"/>
</dbReference>
<evidence type="ECO:0000256" key="3">
    <source>
        <dbReference type="SAM" id="Coils"/>
    </source>
</evidence>
<feature type="compositionally biased region" description="Pro residues" evidence="4">
    <location>
        <begin position="201"/>
        <end position="213"/>
    </location>
</feature>
<keyword evidence="3" id="KW-0175">Coiled coil</keyword>
<feature type="compositionally biased region" description="Pro residues" evidence="4">
    <location>
        <begin position="246"/>
        <end position="266"/>
    </location>
</feature>
<dbReference type="Pfam" id="PF00439">
    <property type="entry name" value="Bromodomain"/>
    <property type="match status" value="1"/>
</dbReference>
<dbReference type="SUPFAM" id="SSF47370">
    <property type="entry name" value="Bromodomain"/>
    <property type="match status" value="1"/>
</dbReference>
<feature type="compositionally biased region" description="Pro residues" evidence="4">
    <location>
        <begin position="654"/>
        <end position="686"/>
    </location>
</feature>
<evidence type="ECO:0000313" key="6">
    <source>
        <dbReference type="EMBL" id="KAK0639140.1"/>
    </source>
</evidence>